<dbReference type="GO" id="GO:0030599">
    <property type="term" value="F:pectinesterase activity"/>
    <property type="evidence" value="ECO:0007669"/>
    <property type="project" value="InterPro"/>
</dbReference>
<organism evidence="6 7">
    <name type="scientific">Monoglobus pectinilyticus</name>
    <dbReference type="NCBI Taxonomy" id="1981510"/>
    <lineage>
        <taxon>Bacteria</taxon>
        <taxon>Bacillati</taxon>
        <taxon>Bacillota</taxon>
        <taxon>Clostridia</taxon>
        <taxon>Monoglobales</taxon>
        <taxon>Monoglobaceae</taxon>
        <taxon>Monoglobus</taxon>
    </lineage>
</organism>
<feature type="compositionally biased region" description="Low complexity" evidence="4">
    <location>
        <begin position="184"/>
        <end position="211"/>
    </location>
</feature>
<gene>
    <name evidence="6" type="ORF">B9O19_01817</name>
</gene>
<feature type="region of interest" description="Disordered" evidence="4">
    <location>
        <begin position="174"/>
        <end position="211"/>
    </location>
</feature>
<dbReference type="SUPFAM" id="SSF51126">
    <property type="entry name" value="Pectin lyase-like"/>
    <property type="match status" value="1"/>
</dbReference>
<dbReference type="Pfam" id="PF01095">
    <property type="entry name" value="Pectinesterase"/>
    <property type="match status" value="1"/>
</dbReference>
<dbReference type="Proteomes" id="UP000235589">
    <property type="component" value="Chromosome"/>
</dbReference>
<evidence type="ECO:0000259" key="5">
    <source>
        <dbReference type="Pfam" id="PF01095"/>
    </source>
</evidence>
<dbReference type="InterPro" id="IPR011050">
    <property type="entry name" value="Pectin_lyase_fold/virulence"/>
</dbReference>
<sequence>MKQRWWVSLVVSVVMLLTMMPGITVLSANQTDEQVNTAASEKYKISDFNLGNANIKSADINGYYNENADVSAEYVYPTSDPNGYIYDILSAYFGNDGKLNVVLRYNGNEANPTGKLFVGTYDEADSEIMLDAKSYDIKGTTAEGLDYIKPGKGTVRLYIWDGVDSLNPLSGVLKPGDTPPPTFAPTSTPEPTAKPTAVPTATPTAAPTATPTMVPYDKKAAVIQNNTVVGEYGTIREAVAKAKEINPKSEAERVTINVNPGDYEEQVKFDGVNYVTLQQTPETTGKVTLHWYYCTGYCASNCDLAGNYNPDIDWSLDETWNGYKAGDEKFTKYEIGEVITGKTISYYDKNGVAHKNVKPNANNLGSTRTYDQMGVLIVNSNASNIIVKDLNVVNSVPVMVTQGEKDAHLTPQLDRIAGVATSYVLPYRDNLAICDENTPEDATTRVKNALAIKDENGNASKRIQALQNLTNLTAGESAYLAKSASYNERGHALALHGDKVILENVRARGNQDSVYITNGRMYFKNCDLIGGTDYIYGDATAVFDNCKLGAEGMSNATSGATITAANTSAENPYGYLFWNCEIYNMRSNTTSNSNYGRPWNDFPQVTYYNTTLDDSASTGKSRVTISADGWNDMTIKKDQARFFEYGTKNKSGKTIDLSKRVKNAADKAGMGTVLNDWQILEFNPRNYFTNSFRSDAWDPMNFSENLKNVDAAIAGATVVIPENEETTITLPTAPTGVSFKWESSSENATVSSDGTKLTVVRPAAGENSIESSVVLYARDNNNGYGDKKTIPVLITPTTNTKDVYTVSGNIELSQASESDVTVTIKFMSGAAQIKKVDVIVPAGAKTQAYTVENLPVGTYTAYMSIGDPLYNIATESQKVDGTIGSTVSLNIDAKKMQEIIVSSPDFDGKGYIPTINSASGFSGGIYTVTGKESANLGEAGNKVLKLTKNEGSKVAAKTGASFNLTSMLPSGSSLANTKTIKFSYDFLMESTDYFPNNQSGFDLATSTKNGGDGRAEDQTRFVRWGVYKGWSQFNMYTANNTRINGDNTQFNRGNNMANKWYRIVADIDLENQIITTTLYDRDWKTGDAGSYILNKKPFVVAAKDADGNNNEYPKNIDLSNLYFNIYMDVFNDTANKMEYYFDNIELIYQDFE</sequence>
<dbReference type="RefSeq" id="WP_158648970.1">
    <property type="nucleotide sequence ID" value="NZ_CP020991.1"/>
</dbReference>
<proteinExistence type="inferred from homology"/>
<dbReference type="AlphaFoldDB" id="A0A2K9P3X8"/>
<protein>
    <submittedName>
        <fullName evidence="6">Pectinesterase family 8</fullName>
    </submittedName>
</protein>
<dbReference type="OrthoDB" id="112037at2"/>
<keyword evidence="7" id="KW-1185">Reference proteome</keyword>
<dbReference type="GO" id="GO:0009279">
    <property type="term" value="C:cell outer membrane"/>
    <property type="evidence" value="ECO:0007669"/>
    <property type="project" value="TreeGrafter"/>
</dbReference>
<reference evidence="6 7" key="1">
    <citation type="submission" date="2017-04" db="EMBL/GenBank/DDBJ databases">
        <title>Monoglobus pectinilyticus 14 draft genome.</title>
        <authorList>
            <person name="Kim C."/>
            <person name="Rosendale D.I."/>
            <person name="Kelly W.J."/>
            <person name="Tannock G.W."/>
            <person name="Patchett M.L."/>
            <person name="Jordens J.Z."/>
        </authorList>
    </citation>
    <scope>NUCLEOTIDE SEQUENCE [LARGE SCALE GENOMIC DNA]</scope>
    <source>
        <strain evidence="6 7">14</strain>
    </source>
</reference>
<evidence type="ECO:0000256" key="2">
    <source>
        <dbReference type="ARBA" id="ARBA00022801"/>
    </source>
</evidence>
<dbReference type="Gene3D" id="2.160.20.10">
    <property type="entry name" value="Single-stranded right-handed beta-helix, Pectin lyase-like"/>
    <property type="match status" value="1"/>
</dbReference>
<accession>A0A2K9P3X8</accession>
<evidence type="ECO:0000256" key="3">
    <source>
        <dbReference type="ARBA" id="ARBA00023085"/>
    </source>
</evidence>
<evidence type="ECO:0000256" key="4">
    <source>
        <dbReference type="SAM" id="MobiDB-lite"/>
    </source>
</evidence>
<evidence type="ECO:0000256" key="1">
    <source>
        <dbReference type="ARBA" id="ARBA00008891"/>
    </source>
</evidence>
<dbReference type="GeneID" id="98063197"/>
<name>A0A2K9P3X8_9FIRM</name>
<dbReference type="GO" id="GO:0042545">
    <property type="term" value="P:cell wall modification"/>
    <property type="evidence" value="ECO:0007669"/>
    <property type="project" value="InterPro"/>
</dbReference>
<evidence type="ECO:0000313" key="6">
    <source>
        <dbReference type="EMBL" id="AUO19966.1"/>
    </source>
</evidence>
<keyword evidence="2" id="KW-0378">Hydrolase</keyword>
<dbReference type="InterPro" id="IPR000070">
    <property type="entry name" value="Pectinesterase_cat"/>
</dbReference>
<dbReference type="PANTHER" id="PTHR31321:SF57">
    <property type="entry name" value="PECTINESTERASE 53-RELATED"/>
    <property type="match status" value="1"/>
</dbReference>
<keyword evidence="3" id="KW-0063">Aspartyl esterase</keyword>
<comment type="similarity">
    <text evidence="1">Belongs to the pectinesterase family.</text>
</comment>
<evidence type="ECO:0000313" key="7">
    <source>
        <dbReference type="Proteomes" id="UP000235589"/>
    </source>
</evidence>
<dbReference type="EMBL" id="CP020991">
    <property type="protein sequence ID" value="AUO19966.1"/>
    <property type="molecule type" value="Genomic_DNA"/>
</dbReference>
<feature type="domain" description="Pectinesterase catalytic" evidence="5">
    <location>
        <begin position="487"/>
        <end position="687"/>
    </location>
</feature>
<dbReference type="PANTHER" id="PTHR31321">
    <property type="entry name" value="ACYL-COA THIOESTER HYDROLASE YBHC-RELATED"/>
    <property type="match status" value="1"/>
</dbReference>
<dbReference type="KEGG" id="mpec:B9O19_01817"/>
<dbReference type="InterPro" id="IPR012334">
    <property type="entry name" value="Pectin_lyas_fold"/>
</dbReference>